<dbReference type="AlphaFoldDB" id="A0AAV5K4Y8"/>
<reference evidence="2 3" key="1">
    <citation type="journal article" date="2021" name="Commun. Biol.">
        <title>The genome of Shorea leprosula (Dipterocarpaceae) highlights the ecological relevance of drought in aseasonal tropical rainforests.</title>
        <authorList>
            <person name="Ng K.K.S."/>
            <person name="Kobayashi M.J."/>
            <person name="Fawcett J.A."/>
            <person name="Hatakeyama M."/>
            <person name="Paape T."/>
            <person name="Ng C.H."/>
            <person name="Ang C.C."/>
            <person name="Tnah L.H."/>
            <person name="Lee C.T."/>
            <person name="Nishiyama T."/>
            <person name="Sese J."/>
            <person name="O'Brien M.J."/>
            <person name="Copetti D."/>
            <person name="Mohd Noor M.I."/>
            <person name="Ong R.C."/>
            <person name="Putra M."/>
            <person name="Sireger I.Z."/>
            <person name="Indrioko S."/>
            <person name="Kosugi Y."/>
            <person name="Izuno A."/>
            <person name="Isagi Y."/>
            <person name="Lee S.L."/>
            <person name="Shimizu K.K."/>
        </authorList>
    </citation>
    <scope>NUCLEOTIDE SEQUENCE [LARGE SCALE GENOMIC DNA]</scope>
    <source>
        <strain evidence="2">214</strain>
    </source>
</reference>
<dbReference type="PANTHER" id="PTHR31973">
    <property type="entry name" value="POLYPROTEIN, PUTATIVE-RELATED"/>
    <property type="match status" value="1"/>
</dbReference>
<gene>
    <name evidence="2" type="ORF">SLEP1_g29074</name>
</gene>
<evidence type="ECO:0000313" key="2">
    <source>
        <dbReference type="EMBL" id="GKV18734.1"/>
    </source>
</evidence>
<feature type="compositionally biased region" description="Polar residues" evidence="1">
    <location>
        <begin position="376"/>
        <end position="411"/>
    </location>
</feature>
<dbReference type="Proteomes" id="UP001054252">
    <property type="component" value="Unassembled WGS sequence"/>
</dbReference>
<accession>A0AAV5K4Y8</accession>
<keyword evidence="3" id="KW-1185">Reference proteome</keyword>
<comment type="caution">
    <text evidence="2">The sequence shown here is derived from an EMBL/GenBank/DDBJ whole genome shotgun (WGS) entry which is preliminary data.</text>
</comment>
<proteinExistence type="predicted"/>
<feature type="region of interest" description="Disordered" evidence="1">
    <location>
        <begin position="376"/>
        <end position="455"/>
    </location>
</feature>
<evidence type="ECO:0000256" key="1">
    <source>
        <dbReference type="SAM" id="MobiDB-lite"/>
    </source>
</evidence>
<evidence type="ECO:0000313" key="3">
    <source>
        <dbReference type="Proteomes" id="UP001054252"/>
    </source>
</evidence>
<dbReference type="PANTHER" id="PTHR31973:SF187">
    <property type="entry name" value="MUTATOR TRANSPOSASE MUDRA PROTEIN"/>
    <property type="match status" value="1"/>
</dbReference>
<name>A0AAV5K4Y8_9ROSI</name>
<dbReference type="EMBL" id="BPVZ01000051">
    <property type="protein sequence ID" value="GKV18734.1"/>
    <property type="molecule type" value="Genomic_DNA"/>
</dbReference>
<sequence length="455" mass="51694">MLLALGDPLELVDGVCSDAGGLCSDAGGSRINVDEAFNKVGERKENNSDEQDGIFNEAGSYRSIEHGDHFVAGSNDVQNDCFPQQHDINNVEELEENEDEHGFEDFPDLSDNEDDETILTRDNLRHYKVTQQHADNINIVVQGEYDVEIHCDDEVSYQTISDEEDSEAELGIRRKARHPVFDEINTRGLASLRMNRADVFEAIWDDLGVELTPMQRKKTKDKLRNKSESVSNAEYSRMYDCFNALKKGFLTRCRRVIGLDGAFLKELRKDLFMADGSKFCIMFDQQKGLIKAMEELFPCAENRFYARHKYSNCRKQHKGKELQKAFWKCVKARTIPEFSKAMDELTSLKPSTRNTMLNTDPNHWILKFLSQVVNPTPVNDPMSVQKQNEENTNPATVQQPKNRGQRSSKLATGNPPAGAPHATIETPQQPRKRVKTTAKEPPRHRAKSIGNRSNQ</sequence>
<protein>
    <submittedName>
        <fullName evidence="2">Uncharacterized protein</fullName>
    </submittedName>
</protein>
<organism evidence="2 3">
    <name type="scientific">Rubroshorea leprosula</name>
    <dbReference type="NCBI Taxonomy" id="152421"/>
    <lineage>
        <taxon>Eukaryota</taxon>
        <taxon>Viridiplantae</taxon>
        <taxon>Streptophyta</taxon>
        <taxon>Embryophyta</taxon>
        <taxon>Tracheophyta</taxon>
        <taxon>Spermatophyta</taxon>
        <taxon>Magnoliopsida</taxon>
        <taxon>eudicotyledons</taxon>
        <taxon>Gunneridae</taxon>
        <taxon>Pentapetalae</taxon>
        <taxon>rosids</taxon>
        <taxon>malvids</taxon>
        <taxon>Malvales</taxon>
        <taxon>Dipterocarpaceae</taxon>
        <taxon>Rubroshorea</taxon>
    </lineage>
</organism>